<dbReference type="Proteomes" id="UP001302719">
    <property type="component" value="Chromosome"/>
</dbReference>
<feature type="signal peptide" evidence="1">
    <location>
        <begin position="1"/>
        <end position="23"/>
    </location>
</feature>
<evidence type="ECO:0008006" key="4">
    <source>
        <dbReference type="Google" id="ProtNLM"/>
    </source>
</evidence>
<dbReference type="KEGG" id="nall:PP769_03530"/>
<protein>
    <recommendedName>
        <fullName evidence="4">Lipoprotein</fullName>
    </recommendedName>
</protein>
<evidence type="ECO:0000313" key="3">
    <source>
        <dbReference type="Proteomes" id="UP001302719"/>
    </source>
</evidence>
<evidence type="ECO:0000313" key="2">
    <source>
        <dbReference type="EMBL" id="WNM58851.1"/>
    </source>
</evidence>
<organism evidence="2 3">
    <name type="scientific">Candidatus Nitrospira allomarina</name>
    <dbReference type="NCBI Taxonomy" id="3020900"/>
    <lineage>
        <taxon>Bacteria</taxon>
        <taxon>Pseudomonadati</taxon>
        <taxon>Nitrospirota</taxon>
        <taxon>Nitrospiria</taxon>
        <taxon>Nitrospirales</taxon>
        <taxon>Nitrospiraceae</taxon>
        <taxon>Nitrospira</taxon>
    </lineage>
</organism>
<dbReference type="RefSeq" id="WP_312645268.1">
    <property type="nucleotide sequence ID" value="NZ_CP116967.1"/>
</dbReference>
<name>A0AA96GC42_9BACT</name>
<keyword evidence="1" id="KW-0732">Signal</keyword>
<dbReference type="EMBL" id="CP116967">
    <property type="protein sequence ID" value="WNM58851.1"/>
    <property type="molecule type" value="Genomic_DNA"/>
</dbReference>
<reference evidence="2 3" key="1">
    <citation type="submission" date="2023-01" db="EMBL/GenBank/DDBJ databases">
        <title>Cultivation and genomic characterization of new, ubiquitous marine nitrite-oxidizing bacteria from the Nitrospirales.</title>
        <authorList>
            <person name="Mueller A.J."/>
            <person name="Daebeler A."/>
            <person name="Herbold C.W."/>
            <person name="Kirkegaard R.H."/>
            <person name="Daims H."/>
        </authorList>
    </citation>
    <scope>NUCLEOTIDE SEQUENCE [LARGE SCALE GENOMIC DNA]</scope>
    <source>
        <strain evidence="2 3">VA</strain>
    </source>
</reference>
<dbReference type="PROSITE" id="PS51257">
    <property type="entry name" value="PROKAR_LIPOPROTEIN"/>
    <property type="match status" value="1"/>
</dbReference>
<keyword evidence="3" id="KW-1185">Reference proteome</keyword>
<evidence type="ECO:0000256" key="1">
    <source>
        <dbReference type="SAM" id="SignalP"/>
    </source>
</evidence>
<feature type="chain" id="PRO_5041649674" description="Lipoprotein" evidence="1">
    <location>
        <begin position="24"/>
        <end position="81"/>
    </location>
</feature>
<accession>A0AA96GC42</accession>
<proteinExistence type="predicted"/>
<gene>
    <name evidence="2" type="ORF">PP769_03530</name>
</gene>
<dbReference type="AlphaFoldDB" id="A0AA96GC42"/>
<sequence>MKKIKIDMTVGLLAILTSLSCASAPVKWFKPGTSQATFSKDKSDCEEALFSTGTTQRTKEVYSLEGCLEAKGYTAIPLSSQ</sequence>